<comment type="caution">
    <text evidence="3">The sequence shown here is derived from an EMBL/GenBank/DDBJ whole genome shotgun (WGS) entry which is preliminary data.</text>
</comment>
<dbReference type="Gene3D" id="2.40.10.10">
    <property type="entry name" value="Trypsin-like serine proteases"/>
    <property type="match status" value="1"/>
</dbReference>
<dbReference type="PROSITE" id="PS50240">
    <property type="entry name" value="TRYPSIN_DOM"/>
    <property type="match status" value="1"/>
</dbReference>
<dbReference type="Proteomes" id="UP000678393">
    <property type="component" value="Unassembled WGS sequence"/>
</dbReference>
<dbReference type="PROSITE" id="PS50092">
    <property type="entry name" value="TSP1"/>
    <property type="match status" value="1"/>
</dbReference>
<dbReference type="SUPFAM" id="SSF50494">
    <property type="entry name" value="Trypsin-like serine proteases"/>
    <property type="match status" value="1"/>
</dbReference>
<dbReference type="InterPro" id="IPR043504">
    <property type="entry name" value="Peptidase_S1_PA_chymotrypsin"/>
</dbReference>
<evidence type="ECO:0000313" key="3">
    <source>
        <dbReference type="EMBL" id="CAG5129325.1"/>
    </source>
</evidence>
<feature type="domain" description="Peptidase S1" evidence="2">
    <location>
        <begin position="126"/>
        <end position="188"/>
    </location>
</feature>
<dbReference type="GO" id="GO:0006508">
    <property type="term" value="P:proteolysis"/>
    <property type="evidence" value="ECO:0007669"/>
    <property type="project" value="InterPro"/>
</dbReference>
<sequence>MEPEAEGATDGNASFDVGALLCEKYNEWSKWSLCSRKCEQTRVRRCRIPEECGTSWVKEKRTCTRRKGVCSSLTYKVCWCCVSGGKGKGVVCICQEREDMSLGEEVTSAQKNCGIRPKQTSGSYRVVGGQEVQKNSWPWQVAILTKVQEQYCGGTLIAPRWVLTAAHCVRKKGKRRKLIVRIGEHDID</sequence>
<dbReference type="PANTHER" id="PTHR24252">
    <property type="entry name" value="ACROSIN-RELATED"/>
    <property type="match status" value="1"/>
</dbReference>
<keyword evidence="1" id="KW-1015">Disulfide bond</keyword>
<evidence type="ECO:0000259" key="2">
    <source>
        <dbReference type="PROSITE" id="PS50240"/>
    </source>
</evidence>
<evidence type="ECO:0000313" key="4">
    <source>
        <dbReference type="Proteomes" id="UP000678393"/>
    </source>
</evidence>
<dbReference type="PANTHER" id="PTHR24252:SF7">
    <property type="entry name" value="HYALIN"/>
    <property type="match status" value="1"/>
</dbReference>
<feature type="non-terminal residue" evidence="3">
    <location>
        <position position="188"/>
    </location>
</feature>
<dbReference type="InterPro" id="IPR001254">
    <property type="entry name" value="Trypsin_dom"/>
</dbReference>
<gene>
    <name evidence="3" type="ORF">CUNI_LOCUS14883</name>
</gene>
<dbReference type="OrthoDB" id="6267810at2759"/>
<dbReference type="AlphaFoldDB" id="A0A8S3ZNI0"/>
<dbReference type="InterPro" id="IPR000884">
    <property type="entry name" value="TSP1_rpt"/>
</dbReference>
<accession>A0A8S3ZNI0</accession>
<dbReference type="Pfam" id="PF00089">
    <property type="entry name" value="Trypsin"/>
    <property type="match status" value="1"/>
</dbReference>
<name>A0A8S3ZNI0_9EUPU</name>
<dbReference type="PROSITE" id="PS00134">
    <property type="entry name" value="TRYPSIN_HIS"/>
    <property type="match status" value="1"/>
</dbReference>
<dbReference type="InterPro" id="IPR009003">
    <property type="entry name" value="Peptidase_S1_PA"/>
</dbReference>
<proteinExistence type="predicted"/>
<dbReference type="EMBL" id="CAJHNH020003447">
    <property type="protein sequence ID" value="CAG5129325.1"/>
    <property type="molecule type" value="Genomic_DNA"/>
</dbReference>
<keyword evidence="4" id="KW-1185">Reference proteome</keyword>
<protein>
    <recommendedName>
        <fullName evidence="2">Peptidase S1 domain-containing protein</fullName>
    </recommendedName>
</protein>
<evidence type="ECO:0000256" key="1">
    <source>
        <dbReference type="ARBA" id="ARBA00023157"/>
    </source>
</evidence>
<reference evidence="3" key="1">
    <citation type="submission" date="2021-04" db="EMBL/GenBank/DDBJ databases">
        <authorList>
            <consortium name="Molecular Ecology Group"/>
        </authorList>
    </citation>
    <scope>NUCLEOTIDE SEQUENCE</scope>
</reference>
<organism evidence="3 4">
    <name type="scientific">Candidula unifasciata</name>
    <dbReference type="NCBI Taxonomy" id="100452"/>
    <lineage>
        <taxon>Eukaryota</taxon>
        <taxon>Metazoa</taxon>
        <taxon>Spiralia</taxon>
        <taxon>Lophotrochozoa</taxon>
        <taxon>Mollusca</taxon>
        <taxon>Gastropoda</taxon>
        <taxon>Heterobranchia</taxon>
        <taxon>Euthyneura</taxon>
        <taxon>Panpulmonata</taxon>
        <taxon>Eupulmonata</taxon>
        <taxon>Stylommatophora</taxon>
        <taxon>Helicina</taxon>
        <taxon>Helicoidea</taxon>
        <taxon>Geomitridae</taxon>
        <taxon>Candidula</taxon>
    </lineage>
</organism>
<dbReference type="GO" id="GO:0004252">
    <property type="term" value="F:serine-type endopeptidase activity"/>
    <property type="evidence" value="ECO:0007669"/>
    <property type="project" value="InterPro"/>
</dbReference>
<dbReference type="InterPro" id="IPR018114">
    <property type="entry name" value="TRYPSIN_HIS"/>
</dbReference>